<dbReference type="Proteomes" id="UP000037643">
    <property type="component" value="Chromosome"/>
</dbReference>
<dbReference type="InterPro" id="IPR010836">
    <property type="entry name" value="SapC"/>
</dbReference>
<evidence type="ECO:0000313" key="1">
    <source>
        <dbReference type="EMBL" id="AKM06376.1"/>
    </source>
</evidence>
<name>A0A0G3X6W5_9SPHN</name>
<dbReference type="AlphaFoldDB" id="A0A0G3X6W5"/>
<gene>
    <name evidence="1" type="ORF">AM2010_287</name>
</gene>
<dbReference type="KEGG" id="amx:AM2010_287"/>
<protein>
    <submittedName>
        <fullName evidence="1">SapC superfamily</fullName>
    </submittedName>
</protein>
<organism evidence="1 2">
    <name type="scientific">Pelagerythrobacter marensis</name>
    <dbReference type="NCBI Taxonomy" id="543877"/>
    <lineage>
        <taxon>Bacteria</taxon>
        <taxon>Pseudomonadati</taxon>
        <taxon>Pseudomonadota</taxon>
        <taxon>Alphaproteobacteria</taxon>
        <taxon>Sphingomonadales</taxon>
        <taxon>Erythrobacteraceae</taxon>
        <taxon>Pelagerythrobacter</taxon>
    </lineage>
</organism>
<keyword evidence="2" id="KW-1185">Reference proteome</keyword>
<dbReference type="EMBL" id="CP011805">
    <property type="protein sequence ID" value="AKM06376.1"/>
    <property type="molecule type" value="Genomic_DNA"/>
</dbReference>
<sequence>MTENSKLPLFYSDPAPLSSQRHASWRLKAGDMGFAAETACVPIVVGEIAAASRDYPIVFGGGDATPLAVVGLEQANLFVNDGEWDKHSYLPAYVRRYPFGFVKTAEPESYALAIDAGSERLTSKGKDGLALFEDGKPSEVTRQALAFCDSFRREAQATQEFAEALQSHDLLIDRRADATLPNGRQLGLGGFQVVDADKFAKLDTQVVAQWHASGWLALVHFHLASLDRFRSLLSRQTARGTAGNAAPGAEAAA</sequence>
<accession>A0A0G3X6W5</accession>
<proteinExistence type="predicted"/>
<dbReference type="PATRIC" id="fig|543877.4.peg.289"/>
<dbReference type="Pfam" id="PF07277">
    <property type="entry name" value="SapC"/>
    <property type="match status" value="1"/>
</dbReference>
<dbReference type="STRING" id="543877.AM2010_287"/>
<evidence type="ECO:0000313" key="2">
    <source>
        <dbReference type="Proteomes" id="UP000037643"/>
    </source>
</evidence>
<dbReference type="RefSeq" id="WP_047805558.1">
    <property type="nucleotide sequence ID" value="NZ_CP011805.1"/>
</dbReference>
<reference evidence="1 2" key="1">
    <citation type="submission" date="2015-06" db="EMBL/GenBank/DDBJ databases">
        <authorList>
            <person name="Kim K.M."/>
        </authorList>
    </citation>
    <scope>NUCLEOTIDE SEQUENCE [LARGE SCALE GENOMIC DNA]</scope>
    <source>
        <strain evidence="1 2">KCTC 22370</strain>
    </source>
</reference>